<reference evidence="2 3" key="1">
    <citation type="submission" date="2018-10" db="EMBL/GenBank/DDBJ databases">
        <title>Ulvibacterium marinum gen. nov., sp. nov., a novel marine bacterium of the family Flavobacteriaceae, isolated from a culture of the green alga Ulva prolifera.</title>
        <authorList>
            <person name="Zhang Z."/>
        </authorList>
    </citation>
    <scope>NUCLEOTIDE SEQUENCE [LARGE SCALE GENOMIC DNA]</scope>
    <source>
        <strain evidence="2 3">CCMM003</strain>
    </source>
</reference>
<comment type="caution">
    <text evidence="2">The sequence shown here is derived from an EMBL/GenBank/DDBJ whole genome shotgun (WGS) entry which is preliminary data.</text>
</comment>
<proteinExistence type="predicted"/>
<dbReference type="InterPro" id="IPR005135">
    <property type="entry name" value="Endo/exonuclease/phosphatase"/>
</dbReference>
<dbReference type="Proteomes" id="UP000276603">
    <property type="component" value="Unassembled WGS sequence"/>
</dbReference>
<accession>A0A3B0C3F0</accession>
<dbReference type="AlphaFoldDB" id="A0A3B0C3F0"/>
<evidence type="ECO:0000313" key="2">
    <source>
        <dbReference type="EMBL" id="RKN79780.1"/>
    </source>
</evidence>
<protein>
    <submittedName>
        <fullName evidence="2">Endonuclease</fullName>
    </submittedName>
</protein>
<keyword evidence="3" id="KW-1185">Reference proteome</keyword>
<dbReference type="EMBL" id="RBCJ01000003">
    <property type="protein sequence ID" value="RKN79780.1"/>
    <property type="molecule type" value="Genomic_DNA"/>
</dbReference>
<evidence type="ECO:0000259" key="1">
    <source>
        <dbReference type="Pfam" id="PF03372"/>
    </source>
</evidence>
<dbReference type="Pfam" id="PF03372">
    <property type="entry name" value="Exo_endo_phos"/>
    <property type="match status" value="1"/>
</dbReference>
<feature type="domain" description="Endonuclease/exonuclease/phosphatase" evidence="1">
    <location>
        <begin position="47"/>
        <end position="241"/>
    </location>
</feature>
<keyword evidence="2" id="KW-0255">Endonuclease</keyword>
<dbReference type="OrthoDB" id="5500612at2"/>
<name>A0A3B0C3F0_9FLAO</name>
<organism evidence="2 3">
    <name type="scientific">Ulvibacterium marinum</name>
    <dbReference type="NCBI Taxonomy" id="2419782"/>
    <lineage>
        <taxon>Bacteria</taxon>
        <taxon>Pseudomonadati</taxon>
        <taxon>Bacteroidota</taxon>
        <taxon>Flavobacteriia</taxon>
        <taxon>Flavobacteriales</taxon>
        <taxon>Flavobacteriaceae</taxon>
        <taxon>Ulvibacterium</taxon>
    </lineage>
</organism>
<dbReference type="GO" id="GO:0004519">
    <property type="term" value="F:endonuclease activity"/>
    <property type="evidence" value="ECO:0007669"/>
    <property type="project" value="UniProtKB-KW"/>
</dbReference>
<evidence type="ECO:0000313" key="3">
    <source>
        <dbReference type="Proteomes" id="UP000276603"/>
    </source>
</evidence>
<dbReference type="CDD" id="cd10283">
    <property type="entry name" value="MnuA_DNase1-like"/>
    <property type="match status" value="1"/>
</dbReference>
<dbReference type="InterPro" id="IPR036691">
    <property type="entry name" value="Endo/exonu/phosph_ase_sf"/>
</dbReference>
<keyword evidence="2" id="KW-0540">Nuclease</keyword>
<keyword evidence="2" id="KW-0378">Hydrolase</keyword>
<dbReference type="SUPFAM" id="SSF56219">
    <property type="entry name" value="DNase I-like"/>
    <property type="match status" value="1"/>
</dbReference>
<dbReference type="RefSeq" id="WP_120712588.1">
    <property type="nucleotide sequence ID" value="NZ_RBCJ01000003.1"/>
</dbReference>
<sequence>MPYYYPLKKLKNADLRLRTVEGLQRLRKQLKDERFPSKKTSESLILGTWNLRNFDDDRFNYGPRLYESFYYIAEIINHFDVIAIQEICTDLWPLKRVMNILDKDYDYIVTDVTHSSIGGNQERLGFIYNKSKVTFTGIAGEIVLPPKLMISEVASKKRQFARTPFGVDFQSGWFKFFFSTVHIFFGSNSPSSVKYQRRVQEIEAVAKYIAKEAKHSDSNHILVGDFNIKKAGSAGFNALEKNGFTVVTNNKGSNRDQTKFYDQISFRSKKNELAFLEPERKDRVIQFFNSIFRDEDYGIYKPIMKERIADKLKTARAALKTATSKTAKKKLNNQIASLTAARKTDASLRAYYDEWRTFQASDHLPLWVEIKIDFSDQYLEKLKVMDNQ</sequence>
<dbReference type="Gene3D" id="3.60.10.10">
    <property type="entry name" value="Endonuclease/exonuclease/phosphatase"/>
    <property type="match status" value="1"/>
</dbReference>
<gene>
    <name evidence="2" type="ORF">D7Z94_15990</name>
</gene>